<feature type="compositionally biased region" description="Basic and acidic residues" evidence="1">
    <location>
        <begin position="93"/>
        <end position="110"/>
    </location>
</feature>
<reference evidence="3" key="1">
    <citation type="submission" date="2021-01" db="EMBL/GenBank/DDBJ databases">
        <authorList>
            <person name="Corre E."/>
            <person name="Pelletier E."/>
            <person name="Niang G."/>
            <person name="Scheremetjew M."/>
            <person name="Finn R."/>
            <person name="Kale V."/>
            <person name="Holt S."/>
            <person name="Cochrane G."/>
            <person name="Meng A."/>
            <person name="Brown T."/>
            <person name="Cohen L."/>
        </authorList>
    </citation>
    <scope>NUCLEOTIDE SEQUENCE</scope>
    <source>
        <strain evidence="3">CCMP622</strain>
    </source>
</reference>
<evidence type="ECO:0000256" key="1">
    <source>
        <dbReference type="SAM" id="MobiDB-lite"/>
    </source>
</evidence>
<proteinExistence type="predicted"/>
<accession>A0A7S2TVX7</accession>
<feature type="chain" id="PRO_5031319947" evidence="2">
    <location>
        <begin position="24"/>
        <end position="374"/>
    </location>
</feature>
<dbReference type="EMBL" id="HBHP01024913">
    <property type="protein sequence ID" value="CAD9771450.1"/>
    <property type="molecule type" value="Transcribed_RNA"/>
</dbReference>
<gene>
    <name evidence="3" type="ORF">LSP00402_LOCUS15440</name>
</gene>
<feature type="compositionally biased region" description="Basic and acidic residues" evidence="1">
    <location>
        <begin position="222"/>
        <end position="251"/>
    </location>
</feature>
<feature type="signal peptide" evidence="2">
    <location>
        <begin position="1"/>
        <end position="23"/>
    </location>
</feature>
<sequence length="374" mass="41437">MSGHGAALLGIILAMSSTTSIFARLPQTKSRSLQDPNPSQKLALKKRARDEIGNVIDTIESATAVEGLQGATDKVLDNQIIHKPLKPSEIEHEVCGEEAHGKCEDPKEERDEQDVLEQISSMAKGASGEPEGEDEEEKEVTTTEINLPDVRKLEVPPEDWAGMIPISGDVMDDFLKSQKQMENVHKIRYIIDGYIKSVLPMVAKKLNKTLVRKKKLTKSLRALEKAKSDAAGKNAKDEETFKKHERSHQENLDGLQKAVKANAKLKLDLEDLIKKAKDAEPHYAWRVHNLINMYKQFESQQPRLMIVKCEEVRPVVHMSVGACRPRIAQCTRDAAPCPLPCVESIQSHWARGATVLTGLQEAASLRCTGCCLGG</sequence>
<name>A0A7S2TVX7_9EUKA</name>
<feature type="region of interest" description="Disordered" evidence="1">
    <location>
        <begin position="222"/>
        <end position="255"/>
    </location>
</feature>
<feature type="region of interest" description="Disordered" evidence="1">
    <location>
        <begin position="93"/>
        <end position="143"/>
    </location>
</feature>
<keyword evidence="2" id="KW-0732">Signal</keyword>
<dbReference type="AlphaFoldDB" id="A0A7S2TVX7"/>
<evidence type="ECO:0000313" key="3">
    <source>
        <dbReference type="EMBL" id="CAD9771450.1"/>
    </source>
</evidence>
<protein>
    <submittedName>
        <fullName evidence="3">Uncharacterized protein</fullName>
    </submittedName>
</protein>
<evidence type="ECO:0000256" key="2">
    <source>
        <dbReference type="SAM" id="SignalP"/>
    </source>
</evidence>
<organism evidence="3">
    <name type="scientific">Lotharella oceanica</name>
    <dbReference type="NCBI Taxonomy" id="641309"/>
    <lineage>
        <taxon>Eukaryota</taxon>
        <taxon>Sar</taxon>
        <taxon>Rhizaria</taxon>
        <taxon>Cercozoa</taxon>
        <taxon>Chlorarachniophyceae</taxon>
        <taxon>Lotharella</taxon>
    </lineage>
</organism>